<evidence type="ECO:0000256" key="1">
    <source>
        <dbReference type="ARBA" id="ARBA00043967"/>
    </source>
</evidence>
<name>S6A8L7_9SPIR</name>
<evidence type="ECO:0000259" key="2">
    <source>
        <dbReference type="Pfam" id="PF01458"/>
    </source>
</evidence>
<dbReference type="PATRIC" id="fig|1291379.3.peg.1538"/>
<reference evidence="4 5" key="1">
    <citation type="journal article" date="2013" name="PLoS ONE">
        <title>Genome-Wide Relatedness of Treponema pedis, from Gingiva and Necrotic Skin Lesions of Pigs, with the Human Oral Pathogen Treponema denticola.</title>
        <authorList>
            <person name="Svartstrom O."/>
            <person name="Mushtaq M."/>
            <person name="Pringle M."/>
            <person name="Segerman B."/>
        </authorList>
    </citation>
    <scope>NUCLEOTIDE SEQUENCE [LARGE SCALE GENOMIC DNA]</scope>
    <source>
        <strain evidence="4">T A4</strain>
    </source>
</reference>
<dbReference type="KEGG" id="tped:TPE_1554"/>
<dbReference type="PANTHER" id="PTHR30508">
    <property type="entry name" value="FES CLUSTER ASSEMBLY PROTEIN SUF"/>
    <property type="match status" value="1"/>
</dbReference>
<dbReference type="Pfam" id="PF01458">
    <property type="entry name" value="SUFBD_core"/>
    <property type="match status" value="1"/>
</dbReference>
<organism evidence="4 5">
    <name type="scientific">Treponema pedis str. T A4</name>
    <dbReference type="NCBI Taxonomy" id="1291379"/>
    <lineage>
        <taxon>Bacteria</taxon>
        <taxon>Pseudomonadati</taxon>
        <taxon>Spirochaetota</taxon>
        <taxon>Spirochaetia</taxon>
        <taxon>Spirochaetales</taxon>
        <taxon>Treponemataceae</taxon>
        <taxon>Treponema</taxon>
    </lineage>
</organism>
<dbReference type="SUPFAM" id="SSF101960">
    <property type="entry name" value="Stabilizer of iron transporter SufD"/>
    <property type="match status" value="1"/>
</dbReference>
<dbReference type="NCBIfam" id="TIGR01980">
    <property type="entry name" value="sufB"/>
    <property type="match status" value="1"/>
</dbReference>
<dbReference type="AlphaFoldDB" id="S6A8L7"/>
<accession>S6A8L7</accession>
<dbReference type="PANTHER" id="PTHR30508:SF1">
    <property type="entry name" value="UPF0051 PROTEIN ABCI8, CHLOROPLASTIC-RELATED"/>
    <property type="match status" value="1"/>
</dbReference>
<dbReference type="Pfam" id="PF19295">
    <property type="entry name" value="SufBD_N"/>
    <property type="match status" value="1"/>
</dbReference>
<comment type="similarity">
    <text evidence="1">Belongs to the iron-sulfur cluster assembly SufBD family.</text>
</comment>
<dbReference type="STRING" id="1291379.TPE_1554"/>
<dbReference type="InterPro" id="IPR010231">
    <property type="entry name" value="SUF_FeS_clus_asmbl_SufB"/>
</dbReference>
<evidence type="ECO:0000259" key="3">
    <source>
        <dbReference type="Pfam" id="PF19295"/>
    </source>
</evidence>
<dbReference type="Proteomes" id="UP000015620">
    <property type="component" value="Chromosome"/>
</dbReference>
<feature type="domain" description="SUF system FeS cluster assembly SufBD core" evidence="2">
    <location>
        <begin position="231"/>
        <end position="465"/>
    </location>
</feature>
<dbReference type="InterPro" id="IPR055346">
    <property type="entry name" value="Fe-S_cluster_assembly_SufBD"/>
</dbReference>
<keyword evidence="5" id="KW-1185">Reference proteome</keyword>
<proteinExistence type="inferred from homology"/>
<dbReference type="InterPro" id="IPR037284">
    <property type="entry name" value="SUF_FeS_clus_asmbl_SufBD_sf"/>
</dbReference>
<feature type="domain" description="SUF system FeS cluster assembly SufBD N-terminal" evidence="3">
    <location>
        <begin position="162"/>
        <end position="228"/>
    </location>
</feature>
<evidence type="ECO:0000313" key="5">
    <source>
        <dbReference type="Proteomes" id="UP000015620"/>
    </source>
</evidence>
<sequence length="494" mass="55405">MMQTLNEKKQTAEAKNGNGEVSALFQNRKRTFVSDIERGVYDIKDDIRYNYSTGLGLNEEVVKKISERKKEPDWMLDLRLKSLKYFNARPMPGWGADISDLDIQEIIHYIVSDEKPLAESWDDVPEEIKKTFDRLGIPEAERTSLAGVGAQYDSEVVYHSLKAELEKQGVVYLDMETAVHKYEDIVKKHFMQLIKPNDHKFAALHGAVWSGGSFVYVPKGVRVELPLQSYFRLNAQQSGQFEHTLIIVEEGAYLHFIEGCSAPKYYKNALHAGAVELYVGKKATLRYSTIENWSRNLYNLNTKRAIVEEDGAIEWVSGSFGSRVTMLYPMSILKGDRSRSEFTGVTFASEGQCLDTGTKTVHIGKNTVSEMRSRSIAKNGGEANYRGLLKINASASGSKAVAECESLMLDDRSRSDTIPIIESHTDDVDIGHEAKIGRISESMVFYLMQRGLDEAAAKSLIIKGFVEPISKELPLEYAVELNNLITIELEGTIG</sequence>
<dbReference type="InterPro" id="IPR000825">
    <property type="entry name" value="SUF_FeS_clus_asmbl_SufBD_core"/>
</dbReference>
<protein>
    <submittedName>
        <fullName evidence="4">FeS assembly protein SufB</fullName>
    </submittedName>
</protein>
<dbReference type="InterPro" id="IPR045595">
    <property type="entry name" value="SufBD_N"/>
</dbReference>
<dbReference type="HOGENOM" id="CLU_026231_0_1_12"/>
<dbReference type="GO" id="GO:0016226">
    <property type="term" value="P:iron-sulfur cluster assembly"/>
    <property type="evidence" value="ECO:0007669"/>
    <property type="project" value="InterPro"/>
</dbReference>
<evidence type="ECO:0000313" key="4">
    <source>
        <dbReference type="EMBL" id="AGT44049.1"/>
    </source>
</evidence>
<gene>
    <name evidence="4" type="primary">sufB</name>
    <name evidence="4" type="ORF">TPE_1554</name>
</gene>
<dbReference type="EMBL" id="CP004120">
    <property type="protein sequence ID" value="AGT44049.1"/>
    <property type="molecule type" value="Genomic_DNA"/>
</dbReference>